<dbReference type="InterPro" id="IPR007597">
    <property type="entry name" value="CheC"/>
</dbReference>
<feature type="domain" description="CheC-like protein" evidence="3">
    <location>
        <begin position="14"/>
        <end position="48"/>
    </location>
</feature>
<organism evidence="4 5">
    <name type="scientific">Lachnobacterium bovis DSM 14045</name>
    <dbReference type="NCBI Taxonomy" id="1122142"/>
    <lineage>
        <taxon>Bacteria</taxon>
        <taxon>Bacillati</taxon>
        <taxon>Bacillota</taxon>
        <taxon>Clostridia</taxon>
        <taxon>Lachnospirales</taxon>
        <taxon>Lachnospiraceae</taxon>
        <taxon>Lachnobacterium</taxon>
    </lineage>
</organism>
<dbReference type="AlphaFoldDB" id="A0A1H3EZF0"/>
<dbReference type="CDD" id="cd17909">
    <property type="entry name" value="CheC_ClassI"/>
    <property type="match status" value="1"/>
</dbReference>
<dbReference type="GO" id="GO:0006935">
    <property type="term" value="P:chemotaxis"/>
    <property type="evidence" value="ECO:0007669"/>
    <property type="project" value="UniProtKB-KW"/>
</dbReference>
<dbReference type="InterPro" id="IPR028976">
    <property type="entry name" value="CheC-like_sf"/>
</dbReference>
<dbReference type="STRING" id="1122142.SAMN02910414_00067"/>
<gene>
    <name evidence="4" type="ORF">SAMN02910414_00067</name>
</gene>
<feature type="domain" description="CheC-like protein" evidence="3">
    <location>
        <begin position="111"/>
        <end position="147"/>
    </location>
</feature>
<sequence length="206" mass="22289">MANFSLDDVNNMYIDVLKELGNIGAGNATTAIASMISEKIDMRVPKVELMEASKLGSAICPEDETIVGIFLEVQEDISGSMMFLMKMPAAHYLVNKLMMRDLEYNEPFTEMDLSALKEVGNIIAGSYLSALSSLTGLVIGPSIPSISVDMAAAILSVPAIMFGQYGDNALFIETEFGDDVMIEGYFILMPDEDSYDKILGALGISL</sequence>
<reference evidence="4 5" key="1">
    <citation type="submission" date="2016-10" db="EMBL/GenBank/DDBJ databases">
        <authorList>
            <person name="de Groot N.N."/>
        </authorList>
    </citation>
    <scope>NUCLEOTIDE SEQUENCE [LARGE SCALE GENOMIC DNA]</scope>
    <source>
        <strain evidence="4 5">DSM 14045</strain>
    </source>
</reference>
<accession>A0A1H3EZF0</accession>
<dbReference type="Pfam" id="PF04509">
    <property type="entry name" value="CheC"/>
    <property type="match status" value="2"/>
</dbReference>
<protein>
    <submittedName>
        <fullName evidence="4">Chemotaxis protein CheC</fullName>
    </submittedName>
</protein>
<keyword evidence="1" id="KW-0145">Chemotaxis</keyword>
<dbReference type="PANTHER" id="PTHR43693">
    <property type="entry name" value="PROTEIN PHOSPHATASE CHEZ"/>
    <property type="match status" value="1"/>
</dbReference>
<dbReference type="SUPFAM" id="SSF103039">
    <property type="entry name" value="CheC-like"/>
    <property type="match status" value="1"/>
</dbReference>
<evidence type="ECO:0000313" key="4">
    <source>
        <dbReference type="EMBL" id="SDX83975.1"/>
    </source>
</evidence>
<evidence type="ECO:0000256" key="2">
    <source>
        <dbReference type="ARBA" id="ARBA00022801"/>
    </source>
</evidence>
<keyword evidence="2" id="KW-0378">Hydrolase</keyword>
<dbReference type="GO" id="GO:0016787">
    <property type="term" value="F:hydrolase activity"/>
    <property type="evidence" value="ECO:0007669"/>
    <property type="project" value="UniProtKB-KW"/>
</dbReference>
<dbReference type="OrthoDB" id="9812187at2"/>
<evidence type="ECO:0000256" key="1">
    <source>
        <dbReference type="ARBA" id="ARBA00022500"/>
    </source>
</evidence>
<dbReference type="Proteomes" id="UP000183918">
    <property type="component" value="Unassembled WGS sequence"/>
</dbReference>
<name>A0A1H3EZF0_9FIRM</name>
<dbReference type="RefSeq" id="WP_074714876.1">
    <property type="nucleotide sequence ID" value="NZ_FNPG01000004.1"/>
</dbReference>
<evidence type="ECO:0000313" key="5">
    <source>
        <dbReference type="Proteomes" id="UP000183918"/>
    </source>
</evidence>
<dbReference type="InterPro" id="IPR050992">
    <property type="entry name" value="CheZ_family_phosphatases"/>
</dbReference>
<dbReference type="Gene3D" id="3.40.1550.10">
    <property type="entry name" value="CheC-like"/>
    <property type="match status" value="1"/>
</dbReference>
<proteinExistence type="predicted"/>
<evidence type="ECO:0000259" key="3">
    <source>
        <dbReference type="Pfam" id="PF04509"/>
    </source>
</evidence>
<dbReference type="eggNOG" id="COG1776">
    <property type="taxonomic scope" value="Bacteria"/>
</dbReference>
<dbReference type="EMBL" id="FNPG01000004">
    <property type="protein sequence ID" value="SDX83975.1"/>
    <property type="molecule type" value="Genomic_DNA"/>
</dbReference>
<keyword evidence="5" id="KW-1185">Reference proteome</keyword>
<dbReference type="PANTHER" id="PTHR43693:SF1">
    <property type="entry name" value="PROTEIN PHOSPHATASE CHEZ"/>
    <property type="match status" value="1"/>
</dbReference>